<accession>A0A5C1K7E6</accession>
<evidence type="ECO:0008006" key="3">
    <source>
        <dbReference type="Google" id="ProtNLM"/>
    </source>
</evidence>
<organism evidence="1 2">
    <name type="scientific">Pseudomonas phage vB_PaeM_PS119XW</name>
    <dbReference type="NCBI Taxonomy" id="2601632"/>
    <lineage>
        <taxon>Viruses</taxon>
        <taxon>Duplodnaviria</taxon>
        <taxon>Heunggongvirae</taxon>
        <taxon>Uroviricota</taxon>
        <taxon>Caudoviricetes</taxon>
        <taxon>Chimalliviridae</taxon>
        <taxon>Pawinskivirus</taxon>
        <taxon>Pawinskivirus PS119XW</taxon>
    </lineage>
</organism>
<dbReference type="EMBL" id="MN103543">
    <property type="protein sequence ID" value="QEM41825.1"/>
    <property type="molecule type" value="Genomic_DNA"/>
</dbReference>
<keyword evidence="2" id="KW-1185">Reference proteome</keyword>
<dbReference type="KEGG" id="vg:77936846"/>
<evidence type="ECO:0000313" key="1">
    <source>
        <dbReference type="EMBL" id="QEM41825.1"/>
    </source>
</evidence>
<dbReference type="RefSeq" id="YP_010660836.1">
    <property type="nucleotide sequence ID" value="NC_070882.1"/>
</dbReference>
<name>A0A5C1K7E6_9CAUD</name>
<protein>
    <recommendedName>
        <fullName evidence="3">Virion structural protein</fullName>
    </recommendedName>
</protein>
<proteinExistence type="predicted"/>
<evidence type="ECO:0000313" key="2">
    <source>
        <dbReference type="Proteomes" id="UP000322144"/>
    </source>
</evidence>
<reference evidence="1 2" key="1">
    <citation type="submission" date="2019-06" db="EMBL/GenBank/DDBJ databases">
        <title>A distant relative of Phikzvirus genus phages from a therapeutic phage collection.</title>
        <authorList>
            <person name="Hejnowicz M.S."/>
            <person name="Dabrowski K."/>
            <person name="Gawor J."/>
            <person name="Weber-Dabrowska B."/>
            <person name="Gromadka R."/>
            <person name="Lobocka M.B."/>
        </authorList>
    </citation>
    <scope>NUCLEOTIDE SEQUENCE [LARGE SCALE GENOMIC DNA]</scope>
</reference>
<dbReference type="Proteomes" id="UP000322144">
    <property type="component" value="Segment"/>
</dbReference>
<sequence length="297" mass="33893">MSILNYVQQLAPVMERRQLLNVLDQLQTEYDDTLAPIVSDVREAFQGIPLKSNLAKRMENVLRRGITFNQPAIDLMLGSLDNIRGNFEVIRKEIRSLFSIQFTNTNLTFDRANMLKFIEGLAFYIRFGRKYLLFLVAQEAALHGKATRAAWTSAESDWIDTNMEQFAALYPAMTLQPQALKQKLNAASNATVDESTFQVAQQNLGLTKTDPLGMAGFSPRQNPFLIIGKLIAEMQAERYNVAQEEYYGLQLRLEELRALLAKEPTSPVLQKQIEAYERRISAYEYEINKIEERAGVQ</sequence>
<dbReference type="GeneID" id="77936846"/>